<reference evidence="2" key="1">
    <citation type="submission" date="2020-10" db="EMBL/GenBank/DDBJ databases">
        <authorList>
            <person name="Gilroy R."/>
        </authorList>
    </citation>
    <scope>NUCLEOTIDE SEQUENCE</scope>
    <source>
        <strain evidence="2">10532</strain>
    </source>
</reference>
<sequence>MKKYFIAVISVLLLGFLTSCGTKDVYTDYDKALAASKAKNKDLMLIFTATDSNKDDSSISELEKINNNIFNSEDFISGVKENYIVCTLVYEIPSPGETDTEENLKIQDLMNYYRVPNVPSIYLILPQGDVYALPVVTDENSVDGKTFAEYILTFSEEREEILAALEAINNSQGEERLANLDNFISMSDQYILHLQKPYMEEIVELAKDNNDELYTKYSFILGDIKAADFFVNGDVNSAIKVFEEMLETLVTMTNEQKQNAYYKLAYLSSFATSDYNVTLNYLDQAINIDPTNAFSAELIKFKTEMEEAVEQQEAAATAGQ</sequence>
<dbReference type="SUPFAM" id="SSF52833">
    <property type="entry name" value="Thioredoxin-like"/>
    <property type="match status" value="1"/>
</dbReference>
<dbReference type="Gene3D" id="3.40.30.10">
    <property type="entry name" value="Glutaredoxin"/>
    <property type="match status" value="1"/>
</dbReference>
<keyword evidence="1" id="KW-0732">Signal</keyword>
<evidence type="ECO:0000313" key="3">
    <source>
        <dbReference type="Proteomes" id="UP000823638"/>
    </source>
</evidence>
<dbReference type="AlphaFoldDB" id="A0A9D9HPW5"/>
<dbReference type="InterPro" id="IPR036249">
    <property type="entry name" value="Thioredoxin-like_sf"/>
</dbReference>
<dbReference type="Proteomes" id="UP000823638">
    <property type="component" value="Unassembled WGS sequence"/>
</dbReference>
<dbReference type="EMBL" id="JADIMM010000078">
    <property type="protein sequence ID" value="MBO8457780.1"/>
    <property type="molecule type" value="Genomic_DNA"/>
</dbReference>
<proteinExistence type="predicted"/>
<organism evidence="2 3">
    <name type="scientific">Candidatus Gallitreponema excrementavium</name>
    <dbReference type="NCBI Taxonomy" id="2840840"/>
    <lineage>
        <taxon>Bacteria</taxon>
        <taxon>Pseudomonadati</taxon>
        <taxon>Spirochaetota</taxon>
        <taxon>Spirochaetia</taxon>
        <taxon>Spirochaetales</taxon>
        <taxon>Candidatus Gallitreponema</taxon>
    </lineage>
</organism>
<name>A0A9D9HPW5_9SPIR</name>
<feature type="signal peptide" evidence="1">
    <location>
        <begin position="1"/>
        <end position="22"/>
    </location>
</feature>
<accession>A0A9D9HPW5</accession>
<comment type="caution">
    <text evidence="2">The sequence shown here is derived from an EMBL/GenBank/DDBJ whole genome shotgun (WGS) entry which is preliminary data.</text>
</comment>
<reference evidence="2" key="2">
    <citation type="journal article" date="2021" name="PeerJ">
        <title>Extensive microbial diversity within the chicken gut microbiome revealed by metagenomics and culture.</title>
        <authorList>
            <person name="Gilroy R."/>
            <person name="Ravi A."/>
            <person name="Getino M."/>
            <person name="Pursley I."/>
            <person name="Horton D.L."/>
            <person name="Alikhan N.F."/>
            <person name="Baker D."/>
            <person name="Gharbi K."/>
            <person name="Hall N."/>
            <person name="Watson M."/>
            <person name="Adriaenssens E.M."/>
            <person name="Foster-Nyarko E."/>
            <person name="Jarju S."/>
            <person name="Secka A."/>
            <person name="Antonio M."/>
            <person name="Oren A."/>
            <person name="Chaudhuri R.R."/>
            <person name="La Ragione R."/>
            <person name="Hildebrand F."/>
            <person name="Pallen M.J."/>
        </authorList>
    </citation>
    <scope>NUCLEOTIDE SEQUENCE</scope>
    <source>
        <strain evidence="2">10532</strain>
    </source>
</reference>
<gene>
    <name evidence="2" type="ORF">IAA81_06090</name>
</gene>
<dbReference type="InterPro" id="IPR011990">
    <property type="entry name" value="TPR-like_helical_dom_sf"/>
</dbReference>
<protein>
    <submittedName>
        <fullName evidence="2">Uncharacterized protein</fullName>
    </submittedName>
</protein>
<dbReference type="PROSITE" id="PS51257">
    <property type="entry name" value="PROKAR_LIPOPROTEIN"/>
    <property type="match status" value="1"/>
</dbReference>
<feature type="chain" id="PRO_5038804637" evidence="1">
    <location>
        <begin position="23"/>
        <end position="320"/>
    </location>
</feature>
<dbReference type="Gene3D" id="1.25.40.10">
    <property type="entry name" value="Tetratricopeptide repeat domain"/>
    <property type="match status" value="1"/>
</dbReference>
<dbReference type="SUPFAM" id="SSF48452">
    <property type="entry name" value="TPR-like"/>
    <property type="match status" value="1"/>
</dbReference>
<evidence type="ECO:0000256" key="1">
    <source>
        <dbReference type="SAM" id="SignalP"/>
    </source>
</evidence>
<evidence type="ECO:0000313" key="2">
    <source>
        <dbReference type="EMBL" id="MBO8457780.1"/>
    </source>
</evidence>